<sequence>MRGRSKERNKTQEHSKDRSRMRGRSKERKCLKHYDENKQLSKILESGIERHVIASLSSSVKSSNKPVMIISSDNRSGEEEL</sequence>
<evidence type="ECO:0000313" key="2">
    <source>
        <dbReference type="EMBL" id="GET02777.1"/>
    </source>
</evidence>
<reference evidence="2" key="1">
    <citation type="submission" date="2019-10" db="EMBL/GenBank/DDBJ databases">
        <title>Conservation and host-specific expression of non-tandemly repeated heterogenous ribosome RNA gene in arbuscular mycorrhizal fungi.</title>
        <authorList>
            <person name="Maeda T."/>
            <person name="Kobayashi Y."/>
            <person name="Nakagawa T."/>
            <person name="Ezawa T."/>
            <person name="Yamaguchi K."/>
            <person name="Bino T."/>
            <person name="Nishimoto Y."/>
            <person name="Shigenobu S."/>
            <person name="Kawaguchi M."/>
        </authorList>
    </citation>
    <scope>NUCLEOTIDE SEQUENCE</scope>
    <source>
        <strain evidence="2">HR1</strain>
    </source>
</reference>
<dbReference type="Proteomes" id="UP000615446">
    <property type="component" value="Unassembled WGS sequence"/>
</dbReference>
<protein>
    <submittedName>
        <fullName evidence="2">Uncharacterized protein</fullName>
    </submittedName>
</protein>
<proteinExistence type="predicted"/>
<feature type="compositionally biased region" description="Basic residues" evidence="1">
    <location>
        <begin position="21"/>
        <end position="31"/>
    </location>
</feature>
<evidence type="ECO:0000313" key="3">
    <source>
        <dbReference type="Proteomes" id="UP000615446"/>
    </source>
</evidence>
<feature type="compositionally biased region" description="Basic and acidic residues" evidence="1">
    <location>
        <begin position="1"/>
        <end position="20"/>
    </location>
</feature>
<name>A0A8H3MEC8_9GLOM</name>
<evidence type="ECO:0000256" key="1">
    <source>
        <dbReference type="SAM" id="MobiDB-lite"/>
    </source>
</evidence>
<dbReference type="AlphaFoldDB" id="A0A8H3MEC8"/>
<gene>
    <name evidence="2" type="ORF">RCL2_002914300</name>
</gene>
<accession>A0A8H3MEC8</accession>
<organism evidence="2 3">
    <name type="scientific">Rhizophagus clarus</name>
    <dbReference type="NCBI Taxonomy" id="94130"/>
    <lineage>
        <taxon>Eukaryota</taxon>
        <taxon>Fungi</taxon>
        <taxon>Fungi incertae sedis</taxon>
        <taxon>Mucoromycota</taxon>
        <taxon>Glomeromycotina</taxon>
        <taxon>Glomeromycetes</taxon>
        <taxon>Glomerales</taxon>
        <taxon>Glomeraceae</taxon>
        <taxon>Rhizophagus</taxon>
    </lineage>
</organism>
<dbReference type="EMBL" id="BLAL01000315">
    <property type="protein sequence ID" value="GET02777.1"/>
    <property type="molecule type" value="Genomic_DNA"/>
</dbReference>
<feature type="region of interest" description="Disordered" evidence="1">
    <location>
        <begin position="1"/>
        <end position="32"/>
    </location>
</feature>
<comment type="caution">
    <text evidence="2">The sequence shown here is derived from an EMBL/GenBank/DDBJ whole genome shotgun (WGS) entry which is preliminary data.</text>
</comment>